<feature type="transmembrane region" description="Helical" evidence="1">
    <location>
        <begin position="245"/>
        <end position="263"/>
    </location>
</feature>
<accession>A0ABT6X1Z2</accession>
<feature type="transmembrane region" description="Helical" evidence="1">
    <location>
        <begin position="180"/>
        <end position="199"/>
    </location>
</feature>
<organism evidence="2 3">
    <name type="scientific">Actinoplanes sandaracinus</name>
    <dbReference type="NCBI Taxonomy" id="3045177"/>
    <lineage>
        <taxon>Bacteria</taxon>
        <taxon>Bacillati</taxon>
        <taxon>Actinomycetota</taxon>
        <taxon>Actinomycetes</taxon>
        <taxon>Micromonosporales</taxon>
        <taxon>Micromonosporaceae</taxon>
        <taxon>Actinoplanes</taxon>
    </lineage>
</organism>
<name>A0ABT6X1Z2_9ACTN</name>
<keyword evidence="1" id="KW-0472">Membrane</keyword>
<evidence type="ECO:0000256" key="1">
    <source>
        <dbReference type="SAM" id="Phobius"/>
    </source>
</evidence>
<evidence type="ECO:0000313" key="2">
    <source>
        <dbReference type="EMBL" id="MDI6106033.1"/>
    </source>
</evidence>
<keyword evidence="1" id="KW-0812">Transmembrane</keyword>
<dbReference type="EMBL" id="JASCTH010000071">
    <property type="protein sequence ID" value="MDI6106033.1"/>
    <property type="molecule type" value="Genomic_DNA"/>
</dbReference>
<keyword evidence="1" id="KW-1133">Transmembrane helix</keyword>
<proteinExistence type="predicted"/>
<keyword evidence="3" id="KW-1185">Reference proteome</keyword>
<feature type="transmembrane region" description="Helical" evidence="1">
    <location>
        <begin position="149"/>
        <end position="168"/>
    </location>
</feature>
<evidence type="ECO:0000313" key="3">
    <source>
        <dbReference type="Proteomes" id="UP001241758"/>
    </source>
</evidence>
<dbReference type="Proteomes" id="UP001241758">
    <property type="component" value="Unassembled WGS sequence"/>
</dbReference>
<feature type="transmembrane region" description="Helical" evidence="1">
    <location>
        <begin position="112"/>
        <end position="137"/>
    </location>
</feature>
<gene>
    <name evidence="2" type="ORF">QLQ12_46470</name>
</gene>
<feature type="transmembrane region" description="Helical" evidence="1">
    <location>
        <begin position="299"/>
        <end position="317"/>
    </location>
</feature>
<feature type="transmembrane region" description="Helical" evidence="1">
    <location>
        <begin position="220"/>
        <end position="239"/>
    </location>
</feature>
<feature type="transmembrane region" description="Helical" evidence="1">
    <location>
        <begin position="37"/>
        <end position="55"/>
    </location>
</feature>
<dbReference type="RefSeq" id="WP_282767493.1">
    <property type="nucleotide sequence ID" value="NZ_JASCTH010000071.1"/>
</dbReference>
<protein>
    <submittedName>
        <fullName evidence="2">Uncharacterized protein</fullName>
    </submittedName>
</protein>
<sequence>MSAMVRQHWKPALLLMVLSPLAEVISGATPATLFFMPGIFFPYATLLYGFPVLVIREVAVRGKLGVLGLWCLGLLYALYNEGLRAATLFYPLDAPLDTFSTYGLVADVRVPFTIWISFWHGLFSVVIPVLFVGYLFPKKADEPWLPVKATWSLAILSVGTAVAYFLFVGEASTTQDATTLIVHLTFLVVAALVLWFVAGRLPRTPRIVAHGGANGFSWKPFFSGVGLYLFLSVVPEVMAQDSIPPLLFALYFVVLAVVAGWAIARRRETTRAQVVVFLLGSGTAQAALAVVFGVLIGNIIWSISGVIFTAIFLGALVRIKRRPMAVLDGREA</sequence>
<feature type="transmembrane region" description="Helical" evidence="1">
    <location>
        <begin position="67"/>
        <end position="92"/>
    </location>
</feature>
<comment type="caution">
    <text evidence="2">The sequence shown here is derived from an EMBL/GenBank/DDBJ whole genome shotgun (WGS) entry which is preliminary data.</text>
</comment>
<feature type="transmembrane region" description="Helical" evidence="1">
    <location>
        <begin position="275"/>
        <end position="293"/>
    </location>
</feature>
<reference evidence="2 3" key="1">
    <citation type="submission" date="2023-05" db="EMBL/GenBank/DDBJ databases">
        <title>Actinoplanes sp. NEAU-A12 genome sequencing.</title>
        <authorList>
            <person name="Wang Z.-S."/>
        </authorList>
    </citation>
    <scope>NUCLEOTIDE SEQUENCE [LARGE SCALE GENOMIC DNA]</scope>
    <source>
        <strain evidence="2 3">NEAU-A12</strain>
    </source>
</reference>